<evidence type="ECO:0000256" key="3">
    <source>
        <dbReference type="ARBA" id="ARBA00022679"/>
    </source>
</evidence>
<sequence length="510" mass="54811">MPEGIVYLVGAGPGDPGLITVKGLHCIKRAEVLVYDRLAPSRLLAAAPPSAERIYVGKSPAGHAMTQEEINRLLVERAGRGQVVVRLKGGDPFVFGRGGEEAAALAAAGLPFEVVPGVTSAVAAPAYAGIPVTHRDLTSTLAIITGNENPAKPESNIHWDKLATGAGTLVFLMGMAHLEQITRQLLIHGRPADTPVALVRWGTRPEQQTLTGTLADIAHTAAEAGFANPAVIVVGEVVKLREQLQWFERKPLSGCRVLVTRAREQASGLARAIEELGGEAVEYPTIQVVAAEDYTPLDTAIGRLPEYQWLIFTSVNGVAFFFRRLLLAGRDIRDLKGLKICAIGPKTRQALSRYCLRVDYVPDEYRAESIISGLKDKIRPGDRVLLPRADIARKILPEALTGLGARVDDAAAYRTVPGGGNTEEIRRLLAEKRIQVITFTSSSTVRNFVTLLNEPRLPELLAGVTVACIGPVTARTARELGLPVAVEAKEYTIEGLLKAIVEARGCGRRA</sequence>
<dbReference type="InterPro" id="IPR050161">
    <property type="entry name" value="Siro_Cobalamin_biosynth"/>
</dbReference>
<dbReference type="CDD" id="cd11642">
    <property type="entry name" value="SUMT"/>
    <property type="match status" value="1"/>
</dbReference>
<evidence type="ECO:0000256" key="2">
    <source>
        <dbReference type="ARBA" id="ARBA00022603"/>
    </source>
</evidence>
<dbReference type="PANTHER" id="PTHR45790">
    <property type="entry name" value="SIROHEME SYNTHASE-RELATED"/>
    <property type="match status" value="1"/>
</dbReference>
<dbReference type="GO" id="GO:0032259">
    <property type="term" value="P:methylation"/>
    <property type="evidence" value="ECO:0007669"/>
    <property type="project" value="UniProtKB-KW"/>
</dbReference>
<dbReference type="InterPro" id="IPR014776">
    <property type="entry name" value="4pyrrole_Mease_sub2"/>
</dbReference>
<dbReference type="EMBL" id="LYVF01000062">
    <property type="protein sequence ID" value="OAT85518.1"/>
    <property type="molecule type" value="Genomic_DNA"/>
</dbReference>
<dbReference type="InterPro" id="IPR003754">
    <property type="entry name" value="4pyrrol_synth_uPrphyn_synth"/>
</dbReference>
<keyword evidence="10" id="KW-1185">Reference proteome</keyword>
<dbReference type="Gene3D" id="3.40.1010.10">
    <property type="entry name" value="Cobalt-precorrin-4 Transmethylase, Domain 1"/>
    <property type="match status" value="1"/>
</dbReference>
<dbReference type="FunFam" id="3.40.50.10090:FF:000001">
    <property type="entry name" value="Bifunctional uroporphyrinogen-III C-methyltransferase/uroporphyrinogen-III synthase"/>
    <property type="match status" value="1"/>
</dbReference>
<dbReference type="GO" id="GO:0004851">
    <property type="term" value="F:uroporphyrin-III C-methyltransferase activity"/>
    <property type="evidence" value="ECO:0007669"/>
    <property type="project" value="UniProtKB-EC"/>
</dbReference>
<evidence type="ECO:0000256" key="4">
    <source>
        <dbReference type="ARBA" id="ARBA00022691"/>
    </source>
</evidence>
<comment type="similarity">
    <text evidence="6">Belongs to the precorrin methyltransferase family.</text>
</comment>
<dbReference type="Gene3D" id="3.40.50.10090">
    <property type="match status" value="2"/>
</dbReference>
<keyword evidence="3 6" id="KW-0808">Transferase</keyword>
<keyword evidence="2 6" id="KW-0489">Methyltransferase</keyword>
<dbReference type="EC" id="2.1.1.107" evidence="1"/>
<dbReference type="InterPro" id="IPR035996">
    <property type="entry name" value="4pyrrol_Methylase_sf"/>
</dbReference>
<dbReference type="InterPro" id="IPR036108">
    <property type="entry name" value="4pyrrol_syn_uPrphyn_synt_sf"/>
</dbReference>
<evidence type="ECO:0000259" key="8">
    <source>
        <dbReference type="Pfam" id="PF02602"/>
    </source>
</evidence>
<accession>A0A1B7LHC3</accession>
<dbReference type="GO" id="GO:0004852">
    <property type="term" value="F:uroporphyrinogen-III synthase activity"/>
    <property type="evidence" value="ECO:0007669"/>
    <property type="project" value="InterPro"/>
</dbReference>
<keyword evidence="4" id="KW-0949">S-adenosyl-L-methionine</keyword>
<dbReference type="NCBIfam" id="TIGR01469">
    <property type="entry name" value="cobA_cysG_Cterm"/>
    <property type="match status" value="1"/>
</dbReference>
<feature type="domain" description="Tetrapyrrole methylase" evidence="7">
    <location>
        <begin position="6"/>
        <end position="217"/>
    </location>
</feature>
<evidence type="ECO:0000313" key="10">
    <source>
        <dbReference type="Proteomes" id="UP000078532"/>
    </source>
</evidence>
<evidence type="ECO:0000313" key="9">
    <source>
        <dbReference type="EMBL" id="OAT85518.1"/>
    </source>
</evidence>
<dbReference type="NCBIfam" id="NF004790">
    <property type="entry name" value="PRK06136.1"/>
    <property type="match status" value="1"/>
</dbReference>
<dbReference type="InterPro" id="IPR003043">
    <property type="entry name" value="Uropor_MeTrfase_CS"/>
</dbReference>
<feature type="domain" description="Tetrapyrrole biosynthesis uroporphyrinogen III synthase" evidence="8">
    <location>
        <begin position="269"/>
        <end position="497"/>
    </location>
</feature>
<dbReference type="PANTHER" id="PTHR45790:SF3">
    <property type="entry name" value="S-ADENOSYL-L-METHIONINE-DEPENDENT UROPORPHYRINOGEN III METHYLTRANSFERASE, CHLOROPLASTIC"/>
    <property type="match status" value="1"/>
</dbReference>
<dbReference type="RefSeq" id="WP_066666864.1">
    <property type="nucleotide sequence ID" value="NZ_LYVF01000062.1"/>
</dbReference>
<dbReference type="InterPro" id="IPR014777">
    <property type="entry name" value="4pyrrole_Mease_sub1"/>
</dbReference>
<dbReference type="STRING" id="1838280.A6M21_06290"/>
<gene>
    <name evidence="9" type="ORF">A6M21_06290</name>
</gene>
<dbReference type="FunFam" id="3.40.1010.10:FF:000001">
    <property type="entry name" value="Siroheme synthase"/>
    <property type="match status" value="1"/>
</dbReference>
<comment type="caution">
    <text evidence="9">The sequence shown here is derived from an EMBL/GenBank/DDBJ whole genome shotgun (WGS) entry which is preliminary data.</text>
</comment>
<evidence type="ECO:0000259" key="7">
    <source>
        <dbReference type="Pfam" id="PF00590"/>
    </source>
</evidence>
<dbReference type="InterPro" id="IPR000878">
    <property type="entry name" value="4pyrrol_Mease"/>
</dbReference>
<dbReference type="AlphaFoldDB" id="A0A1B7LHC3"/>
<dbReference type="PROSITE" id="PS00839">
    <property type="entry name" value="SUMT_1"/>
    <property type="match status" value="1"/>
</dbReference>
<keyword evidence="5" id="KW-0627">Porphyrin biosynthesis</keyword>
<dbReference type="SUPFAM" id="SSF69618">
    <property type="entry name" value="HemD-like"/>
    <property type="match status" value="1"/>
</dbReference>
<evidence type="ECO:0000256" key="5">
    <source>
        <dbReference type="ARBA" id="ARBA00023244"/>
    </source>
</evidence>
<dbReference type="PROSITE" id="PS00840">
    <property type="entry name" value="SUMT_2"/>
    <property type="match status" value="1"/>
</dbReference>
<name>A0A1B7LHC3_9FIRM</name>
<proteinExistence type="inferred from homology"/>
<organism evidence="9 10">
    <name type="scientific">Desulfotomaculum copahuensis</name>
    <dbReference type="NCBI Taxonomy" id="1838280"/>
    <lineage>
        <taxon>Bacteria</taxon>
        <taxon>Bacillati</taxon>
        <taxon>Bacillota</taxon>
        <taxon>Clostridia</taxon>
        <taxon>Eubacteriales</taxon>
        <taxon>Desulfotomaculaceae</taxon>
        <taxon>Desulfotomaculum</taxon>
    </lineage>
</organism>
<dbReference type="CDD" id="cd06578">
    <property type="entry name" value="HemD"/>
    <property type="match status" value="1"/>
</dbReference>
<dbReference type="GO" id="GO:0019354">
    <property type="term" value="P:siroheme biosynthetic process"/>
    <property type="evidence" value="ECO:0007669"/>
    <property type="project" value="InterPro"/>
</dbReference>
<evidence type="ECO:0000256" key="1">
    <source>
        <dbReference type="ARBA" id="ARBA00012162"/>
    </source>
</evidence>
<reference evidence="9 10" key="1">
    <citation type="submission" date="2016-04" db="EMBL/GenBank/DDBJ databases">
        <authorList>
            <person name="Evans L.H."/>
            <person name="Alamgir A."/>
            <person name="Owens N."/>
            <person name="Weber N.D."/>
            <person name="Virtaneva K."/>
            <person name="Barbian K."/>
            <person name="Babar A."/>
            <person name="Rosenke K."/>
        </authorList>
    </citation>
    <scope>NUCLEOTIDE SEQUENCE [LARGE SCALE GENOMIC DNA]</scope>
    <source>
        <strain evidence="9 10">LMa1</strain>
    </source>
</reference>
<dbReference type="InterPro" id="IPR006366">
    <property type="entry name" value="CobA/CysG_C"/>
</dbReference>
<dbReference type="OrthoDB" id="9815856at2"/>
<dbReference type="Gene3D" id="3.30.950.10">
    <property type="entry name" value="Methyltransferase, Cobalt-precorrin-4 Transmethylase, Domain 2"/>
    <property type="match status" value="1"/>
</dbReference>
<dbReference type="SUPFAM" id="SSF53790">
    <property type="entry name" value="Tetrapyrrole methylase"/>
    <property type="match status" value="1"/>
</dbReference>
<dbReference type="Proteomes" id="UP000078532">
    <property type="component" value="Unassembled WGS sequence"/>
</dbReference>
<protein>
    <recommendedName>
        <fullName evidence="1">uroporphyrinogen-III C-methyltransferase</fullName>
        <ecNumber evidence="1">2.1.1.107</ecNumber>
    </recommendedName>
</protein>
<dbReference type="Pfam" id="PF00590">
    <property type="entry name" value="TP_methylase"/>
    <property type="match status" value="1"/>
</dbReference>
<dbReference type="Pfam" id="PF02602">
    <property type="entry name" value="HEM4"/>
    <property type="match status" value="1"/>
</dbReference>
<evidence type="ECO:0000256" key="6">
    <source>
        <dbReference type="RuleBase" id="RU003960"/>
    </source>
</evidence>
<dbReference type="FunFam" id="3.30.950.10:FF:000001">
    <property type="entry name" value="Siroheme synthase"/>
    <property type="match status" value="1"/>
</dbReference>